<feature type="transmembrane region" description="Helical" evidence="1">
    <location>
        <begin position="35"/>
        <end position="54"/>
    </location>
</feature>
<keyword evidence="1" id="KW-0812">Transmembrane</keyword>
<dbReference type="AlphaFoldDB" id="A0A1A9WU20"/>
<dbReference type="EnsemblMetazoa" id="GBRI032023-RA">
    <property type="protein sequence ID" value="GBRI032023-PA"/>
    <property type="gene ID" value="GBRI032023"/>
</dbReference>
<evidence type="ECO:0000313" key="3">
    <source>
        <dbReference type="Proteomes" id="UP000091820"/>
    </source>
</evidence>
<proteinExistence type="predicted"/>
<accession>A0A1A9WU20</accession>
<keyword evidence="1" id="KW-1133">Transmembrane helix</keyword>
<evidence type="ECO:0000313" key="2">
    <source>
        <dbReference type="EnsemblMetazoa" id="GBRI032023-PA"/>
    </source>
</evidence>
<evidence type="ECO:0000256" key="1">
    <source>
        <dbReference type="SAM" id="Phobius"/>
    </source>
</evidence>
<keyword evidence="1" id="KW-0472">Membrane</keyword>
<protein>
    <submittedName>
        <fullName evidence="2">Uncharacterized protein</fullName>
    </submittedName>
</protein>
<feature type="transmembrane region" description="Helical" evidence="1">
    <location>
        <begin position="75"/>
        <end position="95"/>
    </location>
</feature>
<reference evidence="3" key="1">
    <citation type="submission" date="2014-03" db="EMBL/GenBank/DDBJ databases">
        <authorList>
            <person name="Aksoy S."/>
            <person name="Warren W."/>
            <person name="Wilson R.K."/>
        </authorList>
    </citation>
    <scope>NUCLEOTIDE SEQUENCE [LARGE SCALE GENOMIC DNA]</scope>
    <source>
        <strain evidence="3">IAEA</strain>
    </source>
</reference>
<dbReference type="Proteomes" id="UP000091820">
    <property type="component" value="Unassembled WGS sequence"/>
</dbReference>
<feature type="transmembrane region" description="Helical" evidence="1">
    <location>
        <begin position="101"/>
        <end position="123"/>
    </location>
</feature>
<keyword evidence="3" id="KW-1185">Reference proteome</keyword>
<organism evidence="2 3">
    <name type="scientific">Glossina brevipalpis</name>
    <dbReference type="NCBI Taxonomy" id="37001"/>
    <lineage>
        <taxon>Eukaryota</taxon>
        <taxon>Metazoa</taxon>
        <taxon>Ecdysozoa</taxon>
        <taxon>Arthropoda</taxon>
        <taxon>Hexapoda</taxon>
        <taxon>Insecta</taxon>
        <taxon>Pterygota</taxon>
        <taxon>Neoptera</taxon>
        <taxon>Endopterygota</taxon>
        <taxon>Diptera</taxon>
        <taxon>Brachycera</taxon>
        <taxon>Muscomorpha</taxon>
        <taxon>Hippoboscoidea</taxon>
        <taxon>Glossinidae</taxon>
        <taxon>Glossina</taxon>
    </lineage>
</organism>
<reference evidence="2" key="2">
    <citation type="submission" date="2020-05" db="UniProtKB">
        <authorList>
            <consortium name="EnsemblMetazoa"/>
        </authorList>
    </citation>
    <scope>IDENTIFICATION</scope>
    <source>
        <strain evidence="2">IAEA</strain>
    </source>
</reference>
<dbReference type="VEuPathDB" id="VectorBase:GBRI032023"/>
<sequence>MHKLQNPSNSSKSSTYTELNEPLVRKAYLGAETNLVLNMIAFPNAYVIFIASYYKAKLLETVEKNRILFFKSSKIFLVTIVMADLICYHFVVVNMNKKVSIVYSGDFLTCCGYVYCFQTHYVNMSGWPSGLRRQTQVTILAVENKQQTEQCLKPLTIVGHNVFMFDRQHN</sequence>
<name>A0A1A9WU20_9MUSC</name>